<dbReference type="RefSeq" id="WP_073377770.1">
    <property type="nucleotide sequence ID" value="NZ_FQXS01000023.1"/>
</dbReference>
<dbReference type="InterPro" id="IPR006638">
    <property type="entry name" value="Elp3/MiaA/NifB-like_rSAM"/>
</dbReference>
<organism evidence="8 9">
    <name type="scientific">Desulfofustis glycolicus DSM 9705</name>
    <dbReference type="NCBI Taxonomy" id="1121409"/>
    <lineage>
        <taxon>Bacteria</taxon>
        <taxon>Pseudomonadati</taxon>
        <taxon>Thermodesulfobacteriota</taxon>
        <taxon>Desulfobulbia</taxon>
        <taxon>Desulfobulbales</taxon>
        <taxon>Desulfocapsaceae</taxon>
        <taxon>Desulfofustis</taxon>
    </lineage>
</organism>
<evidence type="ECO:0000256" key="2">
    <source>
        <dbReference type="ARBA" id="ARBA00022691"/>
    </source>
</evidence>
<accession>A0A1M5XTT0</accession>
<dbReference type="SFLD" id="SFLDS00029">
    <property type="entry name" value="Radical_SAM"/>
    <property type="match status" value="1"/>
</dbReference>
<dbReference type="InterPro" id="IPR051198">
    <property type="entry name" value="BchE-like"/>
</dbReference>
<reference evidence="8 9" key="1">
    <citation type="submission" date="2016-11" db="EMBL/GenBank/DDBJ databases">
        <authorList>
            <person name="Jaros S."/>
            <person name="Januszkiewicz K."/>
            <person name="Wedrychowicz H."/>
        </authorList>
    </citation>
    <scope>NUCLEOTIDE SEQUENCE [LARGE SCALE GENOMIC DNA]</scope>
    <source>
        <strain evidence="8 9">DSM 9705</strain>
    </source>
</reference>
<dbReference type="InterPro" id="IPR007197">
    <property type="entry name" value="rSAM"/>
</dbReference>
<dbReference type="InterPro" id="IPR036724">
    <property type="entry name" value="Cobalamin-bd_sf"/>
</dbReference>
<gene>
    <name evidence="8" type="ORF">SAMN02745124_03344</name>
</gene>
<keyword evidence="9" id="KW-1185">Reference proteome</keyword>
<dbReference type="AlphaFoldDB" id="A0A1M5XTT0"/>
<proteinExistence type="predicted"/>
<dbReference type="SFLD" id="SFLDG01082">
    <property type="entry name" value="B12-binding_domain_containing"/>
    <property type="match status" value="1"/>
</dbReference>
<dbReference type="GO" id="GO:0031419">
    <property type="term" value="F:cobalamin binding"/>
    <property type="evidence" value="ECO:0007669"/>
    <property type="project" value="InterPro"/>
</dbReference>
<evidence type="ECO:0000256" key="1">
    <source>
        <dbReference type="ARBA" id="ARBA00001966"/>
    </source>
</evidence>
<sequence>MRIVLVHPAGSNWVPGKKDVSATANRMAPLGLLCIAAYLERQGYAVAIEDCLGPRPAATPEETVRRILAHRPDLVGFSTTTSGFLDACDLAALIKQDHPDISTVFGGVHVSALGGVLLERFAPIDYLCLGEGEQTLAELAAGVAPAEITGLAWRDNGAVRVNEKREPIGDLDSLPFPAYEKLAGFPKQYHLPLFSYIEPPGATMVTSRGCPYQCSYCDRSVFKRGYRYNSAPYIYEHMSYLRRRFGIRHINIYDDLFTLQRQRVESLCRLLIDKPLGLHFNCAVRVGHADEELLKLLKRAGCLMVSVGIESGDPDLLETHKPGVYLEEVRTTVRRIHDVGLRVKGLFMMGLPGETEESIKTTSDFVVSLDLDDMNMAKFTPFHGAPVWQTISGQGQVAEDWRKMNCLNFVFLPRDIESWERLDYLYNTHVKRFYSDPGWRKRFRSRLWQHRHSLYRLVRDLPDFLSAMRTFEPGQGH</sequence>
<dbReference type="PROSITE" id="PS51332">
    <property type="entry name" value="B12_BINDING"/>
    <property type="match status" value="1"/>
</dbReference>
<dbReference type="GO" id="GO:0051539">
    <property type="term" value="F:4 iron, 4 sulfur cluster binding"/>
    <property type="evidence" value="ECO:0007669"/>
    <property type="project" value="UniProtKB-KW"/>
</dbReference>
<feature type="domain" description="Radical SAM core" evidence="7">
    <location>
        <begin position="196"/>
        <end position="421"/>
    </location>
</feature>
<evidence type="ECO:0000256" key="5">
    <source>
        <dbReference type="ARBA" id="ARBA00023014"/>
    </source>
</evidence>
<dbReference type="Gene3D" id="3.40.50.280">
    <property type="entry name" value="Cobalamin-binding domain"/>
    <property type="match status" value="1"/>
</dbReference>
<dbReference type="Pfam" id="PF02310">
    <property type="entry name" value="B12-binding"/>
    <property type="match status" value="1"/>
</dbReference>
<keyword evidence="3" id="KW-0479">Metal-binding</keyword>
<dbReference type="CDD" id="cd02068">
    <property type="entry name" value="radical_SAM_B12_BD"/>
    <property type="match status" value="1"/>
</dbReference>
<dbReference type="GO" id="GO:0005829">
    <property type="term" value="C:cytosol"/>
    <property type="evidence" value="ECO:0007669"/>
    <property type="project" value="TreeGrafter"/>
</dbReference>
<evidence type="ECO:0000313" key="8">
    <source>
        <dbReference type="EMBL" id="SHI03207.1"/>
    </source>
</evidence>
<dbReference type="PANTHER" id="PTHR43409">
    <property type="entry name" value="ANAEROBIC MAGNESIUM-PROTOPORPHYRIN IX MONOMETHYL ESTER CYCLASE-RELATED"/>
    <property type="match status" value="1"/>
</dbReference>
<dbReference type="PANTHER" id="PTHR43409:SF16">
    <property type="entry name" value="SLR0320 PROTEIN"/>
    <property type="match status" value="1"/>
</dbReference>
<dbReference type="GO" id="GO:0003824">
    <property type="term" value="F:catalytic activity"/>
    <property type="evidence" value="ECO:0007669"/>
    <property type="project" value="InterPro"/>
</dbReference>
<dbReference type="EMBL" id="FQXS01000023">
    <property type="protein sequence ID" value="SHI03207.1"/>
    <property type="molecule type" value="Genomic_DNA"/>
</dbReference>
<dbReference type="Gene3D" id="3.80.30.20">
    <property type="entry name" value="tm_1862 like domain"/>
    <property type="match status" value="1"/>
</dbReference>
<protein>
    <submittedName>
        <fullName evidence="8">B12 binding domain-containing protein</fullName>
    </submittedName>
</protein>
<dbReference type="SFLD" id="SFLDG01123">
    <property type="entry name" value="methyltransferase_(Class_B)"/>
    <property type="match status" value="1"/>
</dbReference>
<keyword evidence="5" id="KW-0411">Iron-sulfur</keyword>
<dbReference type="SUPFAM" id="SSF102114">
    <property type="entry name" value="Radical SAM enzymes"/>
    <property type="match status" value="1"/>
</dbReference>
<evidence type="ECO:0000259" key="7">
    <source>
        <dbReference type="PROSITE" id="PS51918"/>
    </source>
</evidence>
<dbReference type="SUPFAM" id="SSF52242">
    <property type="entry name" value="Cobalamin (vitamin B12)-binding domain"/>
    <property type="match status" value="1"/>
</dbReference>
<feature type="domain" description="B12-binding" evidence="6">
    <location>
        <begin position="15"/>
        <end position="150"/>
    </location>
</feature>
<keyword evidence="2" id="KW-0949">S-adenosyl-L-methionine</keyword>
<dbReference type="InterPro" id="IPR023404">
    <property type="entry name" value="rSAM_horseshoe"/>
</dbReference>
<dbReference type="InterPro" id="IPR034466">
    <property type="entry name" value="Methyltransferase_Class_B"/>
</dbReference>
<dbReference type="CDD" id="cd01335">
    <property type="entry name" value="Radical_SAM"/>
    <property type="match status" value="1"/>
</dbReference>
<dbReference type="GO" id="GO:0046872">
    <property type="term" value="F:metal ion binding"/>
    <property type="evidence" value="ECO:0007669"/>
    <property type="project" value="UniProtKB-KW"/>
</dbReference>
<name>A0A1M5XTT0_9BACT</name>
<dbReference type="STRING" id="1121409.SAMN02745124_03344"/>
<dbReference type="Proteomes" id="UP000184139">
    <property type="component" value="Unassembled WGS sequence"/>
</dbReference>
<dbReference type="Pfam" id="PF04055">
    <property type="entry name" value="Radical_SAM"/>
    <property type="match status" value="1"/>
</dbReference>
<dbReference type="InterPro" id="IPR006158">
    <property type="entry name" value="Cobalamin-bd"/>
</dbReference>
<evidence type="ECO:0000313" key="9">
    <source>
        <dbReference type="Proteomes" id="UP000184139"/>
    </source>
</evidence>
<keyword evidence="4" id="KW-0408">Iron</keyword>
<dbReference type="SMART" id="SM00729">
    <property type="entry name" value="Elp3"/>
    <property type="match status" value="1"/>
</dbReference>
<comment type="cofactor">
    <cofactor evidence="1">
        <name>[4Fe-4S] cluster</name>
        <dbReference type="ChEBI" id="CHEBI:49883"/>
    </cofactor>
</comment>
<dbReference type="InterPro" id="IPR058240">
    <property type="entry name" value="rSAM_sf"/>
</dbReference>
<dbReference type="OrthoDB" id="9762608at2"/>
<evidence type="ECO:0000256" key="4">
    <source>
        <dbReference type="ARBA" id="ARBA00023004"/>
    </source>
</evidence>
<evidence type="ECO:0000256" key="3">
    <source>
        <dbReference type="ARBA" id="ARBA00022723"/>
    </source>
</evidence>
<evidence type="ECO:0000259" key="6">
    <source>
        <dbReference type="PROSITE" id="PS51332"/>
    </source>
</evidence>
<dbReference type="PROSITE" id="PS51918">
    <property type="entry name" value="RADICAL_SAM"/>
    <property type="match status" value="1"/>
</dbReference>